<dbReference type="OrthoDB" id="5859974at2759"/>
<evidence type="ECO:0000313" key="2">
    <source>
        <dbReference type="Proteomes" id="UP000053660"/>
    </source>
</evidence>
<sequence length="133" mass="15359">MKVMEGKESNPWISVVHSESDLRRKLRWYILGMIVRACKDEGVEECQVEDSHTDAFKFIDRLNEELIQSITAVGTFSSEQLRCARTNCQKAFLPRRYSGALVSRIHGDYTCCQVCFAFSCPFTLFNVRFLFSL</sequence>
<keyword evidence="2" id="KW-1185">Reference proteome</keyword>
<dbReference type="EMBL" id="KN590645">
    <property type="protein sequence ID" value="KHJ81369.1"/>
    <property type="molecule type" value="Genomic_DNA"/>
</dbReference>
<dbReference type="Proteomes" id="UP000053660">
    <property type="component" value="Unassembled WGS sequence"/>
</dbReference>
<evidence type="ECO:0000313" key="1">
    <source>
        <dbReference type="EMBL" id="KHJ81369.1"/>
    </source>
</evidence>
<proteinExistence type="predicted"/>
<organism evidence="1 2">
    <name type="scientific">Oesophagostomum dentatum</name>
    <name type="common">Nodular worm</name>
    <dbReference type="NCBI Taxonomy" id="61180"/>
    <lineage>
        <taxon>Eukaryota</taxon>
        <taxon>Metazoa</taxon>
        <taxon>Ecdysozoa</taxon>
        <taxon>Nematoda</taxon>
        <taxon>Chromadorea</taxon>
        <taxon>Rhabditida</taxon>
        <taxon>Rhabditina</taxon>
        <taxon>Rhabditomorpha</taxon>
        <taxon>Strongyloidea</taxon>
        <taxon>Strongylidae</taxon>
        <taxon>Oesophagostomum</taxon>
    </lineage>
</organism>
<name>A0A0B1S8U8_OESDE</name>
<protein>
    <submittedName>
        <fullName evidence="1">Uncharacterized protein</fullName>
    </submittedName>
</protein>
<dbReference type="AlphaFoldDB" id="A0A0B1S8U8"/>
<accession>A0A0B1S8U8</accession>
<reference evidence="1 2" key="1">
    <citation type="submission" date="2014-03" db="EMBL/GenBank/DDBJ databases">
        <title>Draft genome of the hookworm Oesophagostomum dentatum.</title>
        <authorList>
            <person name="Mitreva M."/>
        </authorList>
    </citation>
    <scope>NUCLEOTIDE SEQUENCE [LARGE SCALE GENOMIC DNA]</scope>
    <source>
        <strain evidence="1 2">OD-Hann</strain>
    </source>
</reference>
<gene>
    <name evidence="1" type="ORF">OESDEN_18945</name>
</gene>